<dbReference type="SUPFAM" id="SSF49493">
    <property type="entry name" value="HSP40/DnaJ peptide-binding domain"/>
    <property type="match status" value="2"/>
</dbReference>
<dbReference type="GO" id="GO:0051082">
    <property type="term" value="F:unfolded protein binding"/>
    <property type="evidence" value="ECO:0007669"/>
    <property type="project" value="InterPro"/>
</dbReference>
<evidence type="ECO:0000256" key="1">
    <source>
        <dbReference type="ARBA" id="ARBA00022729"/>
    </source>
</evidence>
<dbReference type="PANTHER" id="PTHR44298">
    <property type="entry name" value="DNAJ HOMOLOG SUBFAMILY B MEMBER 11"/>
    <property type="match status" value="1"/>
</dbReference>
<keyword evidence="2" id="KW-0325">Glycoprotein</keyword>
<dbReference type="PRINTS" id="PR00625">
    <property type="entry name" value="JDOMAIN"/>
</dbReference>
<dbReference type="EMBL" id="CAACVG010010849">
    <property type="protein sequence ID" value="VEN56817.1"/>
    <property type="molecule type" value="Genomic_DNA"/>
</dbReference>
<sequence length="356" mass="40439">MQLSTCSSFILLNFISVTLVLAGRDFYRILGVSKSASLHEIKKSYRRLAKELHPDKNKDDPNASQKFQDLGAAYEVLSDEEKRKKYDRCGEDCLQKEGMMDGNMDPFASFFGDFGFHFGGEQKHETPKGADLMMDVYVTLEDLYTGTFIEITRNKPVMKAAKGTRKCNCRQEMITRNLGPGRFQMTQQTVCDECPNVKLVNEERVLEMEVEPGMVDGQETKFTAEGEPHLDGDPGDLILKIKTQPHAVFERRGDDLYTNVTISLEDALVGFTMEIPHLDGHLVSITRDKITWPGARIRKKGEGMPNYDNNNLHGILYITFDVEFPKQELSEEDKEAIKKVLNQKSVNKIYNGLRGY</sequence>
<evidence type="ECO:0000259" key="4">
    <source>
        <dbReference type="PROSITE" id="PS50076"/>
    </source>
</evidence>
<dbReference type="OrthoDB" id="550424at2759"/>
<dbReference type="AlphaFoldDB" id="A0A653DBT1"/>
<evidence type="ECO:0000313" key="5">
    <source>
        <dbReference type="EMBL" id="VEN56817.1"/>
    </source>
</evidence>
<keyword evidence="1 3" id="KW-0732">Signal</keyword>
<dbReference type="CDD" id="cd06257">
    <property type="entry name" value="DnaJ"/>
    <property type="match status" value="1"/>
</dbReference>
<dbReference type="GO" id="GO:0006457">
    <property type="term" value="P:protein folding"/>
    <property type="evidence" value="ECO:0007669"/>
    <property type="project" value="InterPro"/>
</dbReference>
<dbReference type="Pfam" id="PF00226">
    <property type="entry name" value="DnaJ"/>
    <property type="match status" value="1"/>
</dbReference>
<evidence type="ECO:0000256" key="3">
    <source>
        <dbReference type="SAM" id="SignalP"/>
    </source>
</evidence>
<reference evidence="5 6" key="1">
    <citation type="submission" date="2019-01" db="EMBL/GenBank/DDBJ databases">
        <authorList>
            <person name="Sayadi A."/>
        </authorList>
    </citation>
    <scope>NUCLEOTIDE SEQUENCE [LARGE SCALE GENOMIC DNA]</scope>
</reference>
<dbReference type="SUPFAM" id="SSF46565">
    <property type="entry name" value="Chaperone J-domain"/>
    <property type="match status" value="1"/>
</dbReference>
<dbReference type="GO" id="GO:0005783">
    <property type="term" value="C:endoplasmic reticulum"/>
    <property type="evidence" value="ECO:0007669"/>
    <property type="project" value="TreeGrafter"/>
</dbReference>
<dbReference type="InterPro" id="IPR036869">
    <property type="entry name" value="J_dom_sf"/>
</dbReference>
<dbReference type="Gene3D" id="1.10.287.110">
    <property type="entry name" value="DnaJ domain"/>
    <property type="match status" value="1"/>
</dbReference>
<name>A0A653DBT1_CALMS</name>
<dbReference type="PROSITE" id="PS50076">
    <property type="entry name" value="DNAJ_2"/>
    <property type="match status" value="1"/>
</dbReference>
<dbReference type="CDD" id="cd10747">
    <property type="entry name" value="DnaJ_C"/>
    <property type="match status" value="1"/>
</dbReference>
<dbReference type="PROSITE" id="PS00636">
    <property type="entry name" value="DNAJ_1"/>
    <property type="match status" value="1"/>
</dbReference>
<dbReference type="Proteomes" id="UP000410492">
    <property type="component" value="Unassembled WGS sequence"/>
</dbReference>
<feature type="signal peptide" evidence="3">
    <location>
        <begin position="1"/>
        <end position="22"/>
    </location>
</feature>
<evidence type="ECO:0000313" key="6">
    <source>
        <dbReference type="Proteomes" id="UP000410492"/>
    </source>
</evidence>
<dbReference type="InterPro" id="IPR002939">
    <property type="entry name" value="DnaJ_C"/>
</dbReference>
<dbReference type="PANTHER" id="PTHR44298:SF1">
    <property type="entry name" value="DNAJ HOMOLOG SUBFAMILY B MEMBER 11"/>
    <property type="match status" value="1"/>
</dbReference>
<dbReference type="InterPro" id="IPR008971">
    <property type="entry name" value="HSP40/DnaJ_pept-bd"/>
</dbReference>
<dbReference type="InterPro" id="IPR018253">
    <property type="entry name" value="DnaJ_domain_CS"/>
</dbReference>
<dbReference type="Pfam" id="PF01556">
    <property type="entry name" value="DnaJ_C"/>
    <property type="match status" value="1"/>
</dbReference>
<protein>
    <recommendedName>
        <fullName evidence="4">J domain-containing protein</fullName>
    </recommendedName>
</protein>
<proteinExistence type="predicted"/>
<dbReference type="InterPro" id="IPR051736">
    <property type="entry name" value="DnaJ-B11-like"/>
</dbReference>
<accession>A0A653DBT1</accession>
<feature type="chain" id="PRO_5024967601" description="J domain-containing protein" evidence="3">
    <location>
        <begin position="23"/>
        <end position="356"/>
    </location>
</feature>
<dbReference type="SMART" id="SM00271">
    <property type="entry name" value="DnaJ"/>
    <property type="match status" value="1"/>
</dbReference>
<gene>
    <name evidence="5" type="ORF">CALMAC_LOCUS15613</name>
</gene>
<dbReference type="GO" id="GO:0051787">
    <property type="term" value="F:misfolded protein binding"/>
    <property type="evidence" value="ECO:0007669"/>
    <property type="project" value="TreeGrafter"/>
</dbReference>
<dbReference type="InterPro" id="IPR001623">
    <property type="entry name" value="DnaJ_domain"/>
</dbReference>
<keyword evidence="6" id="KW-1185">Reference proteome</keyword>
<dbReference type="FunFam" id="2.60.260.20:FF:000013">
    <property type="entry name" value="DnaJ subfamily B member 11"/>
    <property type="match status" value="1"/>
</dbReference>
<dbReference type="Gene3D" id="2.60.260.20">
    <property type="entry name" value="Urease metallochaperone UreE, N-terminal domain"/>
    <property type="match status" value="2"/>
</dbReference>
<organism evidence="5 6">
    <name type="scientific">Callosobruchus maculatus</name>
    <name type="common">Southern cowpea weevil</name>
    <name type="synonym">Pulse bruchid</name>
    <dbReference type="NCBI Taxonomy" id="64391"/>
    <lineage>
        <taxon>Eukaryota</taxon>
        <taxon>Metazoa</taxon>
        <taxon>Ecdysozoa</taxon>
        <taxon>Arthropoda</taxon>
        <taxon>Hexapoda</taxon>
        <taxon>Insecta</taxon>
        <taxon>Pterygota</taxon>
        <taxon>Neoptera</taxon>
        <taxon>Endopterygota</taxon>
        <taxon>Coleoptera</taxon>
        <taxon>Polyphaga</taxon>
        <taxon>Cucujiformia</taxon>
        <taxon>Chrysomeloidea</taxon>
        <taxon>Chrysomelidae</taxon>
        <taxon>Bruchinae</taxon>
        <taxon>Bruchini</taxon>
        <taxon>Callosobruchus</taxon>
    </lineage>
</organism>
<evidence type="ECO:0000256" key="2">
    <source>
        <dbReference type="ARBA" id="ARBA00023180"/>
    </source>
</evidence>
<dbReference type="FunFam" id="1.10.287.110:FF:000040">
    <property type="entry name" value="dnaJ homolog subfamily B member 11"/>
    <property type="match status" value="1"/>
</dbReference>
<feature type="domain" description="J" evidence="4">
    <location>
        <begin position="25"/>
        <end position="90"/>
    </location>
</feature>